<dbReference type="AlphaFoldDB" id="A0A1H8SXP9"/>
<accession>A0A1H8SXP9</accession>
<dbReference type="STRING" id="394193.SAMN04489732_102341"/>
<organism evidence="1 2">
    <name type="scientific">Amycolatopsis saalfeldensis</name>
    <dbReference type="NCBI Taxonomy" id="394193"/>
    <lineage>
        <taxon>Bacteria</taxon>
        <taxon>Bacillati</taxon>
        <taxon>Actinomycetota</taxon>
        <taxon>Actinomycetes</taxon>
        <taxon>Pseudonocardiales</taxon>
        <taxon>Pseudonocardiaceae</taxon>
        <taxon>Amycolatopsis</taxon>
    </lineage>
</organism>
<sequence length="94" mass="10886">MARFQRLTRDDLTTHTRDELLPRLEAEQEYWARKEKRGLSAADQQARREFSDLVYAVINPSGLADSMAETTAWLKGERSTDSAYFTEKPIHDQP</sequence>
<evidence type="ECO:0000313" key="1">
    <source>
        <dbReference type="EMBL" id="SEO83759.1"/>
    </source>
</evidence>
<dbReference type="OrthoDB" id="3540006at2"/>
<dbReference type="RefSeq" id="WP_091613778.1">
    <property type="nucleotide sequence ID" value="NZ_FOEF01000002.1"/>
</dbReference>
<protein>
    <submittedName>
        <fullName evidence="1">Uncharacterized protein</fullName>
    </submittedName>
</protein>
<name>A0A1H8SXP9_9PSEU</name>
<dbReference type="Proteomes" id="UP000198582">
    <property type="component" value="Unassembled WGS sequence"/>
</dbReference>
<proteinExistence type="predicted"/>
<reference evidence="1 2" key="1">
    <citation type="submission" date="2016-10" db="EMBL/GenBank/DDBJ databases">
        <authorList>
            <person name="de Groot N.N."/>
        </authorList>
    </citation>
    <scope>NUCLEOTIDE SEQUENCE [LARGE SCALE GENOMIC DNA]</scope>
    <source>
        <strain evidence="1 2">DSM 44993</strain>
    </source>
</reference>
<dbReference type="EMBL" id="FOEF01000002">
    <property type="protein sequence ID" value="SEO83759.1"/>
    <property type="molecule type" value="Genomic_DNA"/>
</dbReference>
<gene>
    <name evidence="1" type="ORF">SAMN04489732_102341</name>
</gene>
<evidence type="ECO:0000313" key="2">
    <source>
        <dbReference type="Proteomes" id="UP000198582"/>
    </source>
</evidence>
<keyword evidence="2" id="KW-1185">Reference proteome</keyword>